<dbReference type="InterPro" id="IPR003439">
    <property type="entry name" value="ABC_transporter-like_ATP-bd"/>
</dbReference>
<feature type="domain" description="Peptidase S59" evidence="5">
    <location>
        <begin position="484"/>
        <end position="511"/>
    </location>
</feature>
<dbReference type="PANTHER" id="PTHR19211">
    <property type="entry name" value="ATP-BINDING TRANSPORT PROTEIN-RELATED"/>
    <property type="match status" value="1"/>
</dbReference>
<dbReference type="PROSITE" id="PS51434">
    <property type="entry name" value="NUP_C"/>
    <property type="match status" value="1"/>
</dbReference>
<evidence type="ECO:0000256" key="1">
    <source>
        <dbReference type="ARBA" id="ARBA00022737"/>
    </source>
</evidence>
<keyword evidence="1" id="KW-0677">Repeat</keyword>
<dbReference type="InterPro" id="IPR050611">
    <property type="entry name" value="ABCF"/>
</dbReference>
<dbReference type="GO" id="GO:0017056">
    <property type="term" value="F:structural constituent of nuclear pore"/>
    <property type="evidence" value="ECO:0007669"/>
    <property type="project" value="InterPro"/>
</dbReference>
<evidence type="ECO:0000313" key="6">
    <source>
        <dbReference type="EMBL" id="TWS99226.1"/>
    </source>
</evidence>
<dbReference type="AlphaFoldDB" id="A0A5C5SE29"/>
<proteinExistence type="predicted"/>
<dbReference type="GO" id="GO:0005524">
    <property type="term" value="F:ATP binding"/>
    <property type="evidence" value="ECO:0007669"/>
    <property type="project" value="UniProtKB-KW"/>
</dbReference>
<accession>A0A5C5SE29</accession>
<evidence type="ECO:0000259" key="4">
    <source>
        <dbReference type="PROSITE" id="PS50893"/>
    </source>
</evidence>
<dbReference type="Pfam" id="PF00005">
    <property type="entry name" value="ABC_tran"/>
    <property type="match status" value="2"/>
</dbReference>
<dbReference type="Proteomes" id="UP000317430">
    <property type="component" value="Unassembled WGS sequence"/>
</dbReference>
<evidence type="ECO:0000256" key="2">
    <source>
        <dbReference type="ARBA" id="ARBA00022741"/>
    </source>
</evidence>
<dbReference type="InterPro" id="IPR003593">
    <property type="entry name" value="AAA+_ATPase"/>
</dbReference>
<dbReference type="SUPFAM" id="SSF52540">
    <property type="entry name" value="P-loop containing nucleoside triphosphate hydrolases"/>
    <property type="match status" value="2"/>
</dbReference>
<dbReference type="GO" id="GO:0016887">
    <property type="term" value="F:ATP hydrolysis activity"/>
    <property type="evidence" value="ECO:0007669"/>
    <property type="project" value="InterPro"/>
</dbReference>
<keyword evidence="3 6" id="KW-0067">ATP-binding</keyword>
<dbReference type="OrthoDB" id="9760950at2"/>
<dbReference type="RefSeq" id="WP_146566578.1">
    <property type="nucleotide sequence ID" value="NZ_VOHL01000001.1"/>
</dbReference>
<gene>
    <name evidence="6" type="ORF">FRX57_03240</name>
</gene>
<name>A0A5C5SE29_9STRE</name>
<evidence type="ECO:0000313" key="7">
    <source>
        <dbReference type="Proteomes" id="UP000317430"/>
    </source>
</evidence>
<dbReference type="SMART" id="SM00382">
    <property type="entry name" value="AAA"/>
    <property type="match status" value="2"/>
</dbReference>
<evidence type="ECO:0000256" key="3">
    <source>
        <dbReference type="ARBA" id="ARBA00022840"/>
    </source>
</evidence>
<protein>
    <submittedName>
        <fullName evidence="6">ABC-F family ATP-binding cassette domain-containing protein</fullName>
    </submittedName>
</protein>
<keyword evidence="2" id="KW-0547">Nucleotide-binding</keyword>
<dbReference type="PANTHER" id="PTHR19211:SF14">
    <property type="entry name" value="ATP-BINDING CASSETTE SUB-FAMILY F MEMBER 1"/>
    <property type="match status" value="1"/>
</dbReference>
<dbReference type="PROSITE" id="PS50893">
    <property type="entry name" value="ABC_TRANSPORTER_2"/>
    <property type="match status" value="1"/>
</dbReference>
<comment type="caution">
    <text evidence="6">The sequence shown here is derived from an EMBL/GenBank/DDBJ whole genome shotgun (WGS) entry which is preliminary data.</text>
</comment>
<keyword evidence="7" id="KW-1185">Reference proteome</keyword>
<organism evidence="6 7">
    <name type="scientific">Streptococcus cuniculipharyngis</name>
    <dbReference type="NCBI Taxonomy" id="1562651"/>
    <lineage>
        <taxon>Bacteria</taxon>
        <taxon>Bacillati</taxon>
        <taxon>Bacillota</taxon>
        <taxon>Bacilli</taxon>
        <taxon>Lactobacillales</taxon>
        <taxon>Streptococcaceae</taxon>
        <taxon>Streptococcus</taxon>
    </lineage>
</organism>
<dbReference type="EMBL" id="VOHL01000001">
    <property type="protein sequence ID" value="TWS99226.1"/>
    <property type="molecule type" value="Genomic_DNA"/>
</dbReference>
<feature type="domain" description="ABC transporter" evidence="4">
    <location>
        <begin position="2"/>
        <end position="225"/>
    </location>
</feature>
<evidence type="ECO:0000259" key="5">
    <source>
        <dbReference type="PROSITE" id="PS51434"/>
    </source>
</evidence>
<dbReference type="InterPro" id="IPR007230">
    <property type="entry name" value="Nup98_auto-Pept-S59_dom"/>
</dbReference>
<dbReference type="InterPro" id="IPR027417">
    <property type="entry name" value="P-loop_NTPase"/>
</dbReference>
<sequence>MLQLQNIVLTHKKDLFVLVDHFSCQIQAGEKVAIIGEEGSGKSALLKYIYGDHELTSYLDLSGQVINGFESVGYLPQFLAEADLKKDIYEFIFADLDMNHLDYQRLAQLESQLSLTSGIIYSQERLETLSGGQKIKLQLLKLLLQDPDLLLLDEPSNDLDWQTLIWLETFIKTSDKTIIFISHDLRLLQETATAIIHLERLKHKSQSLVTFARMDYQTYLTKRSKDTAKQSQLASQQEAYDKKRMQELTQVKQKVHHQLAQTKASATGRLLAKKMKNLKSREKRFERERQIFVAKPIQEEKINMRWGEIVPLPATKKILTWTSRDLMVADRLLVSALDLSLYGHEKVGLVGQNGMGKSVLLNQVWQELKERRDLVVKYMPQDYWLGLHGWQTPIDYVQSLTPSQERGKVMTFLGSMRFLAEEMSRPLSDLSGGQRAKLLLMGLMYSQANFLLLDEPTRNLSPSSAARLTEELAKFTGGFLVVSHDRYFLEKTCEKIYELSPTGLKEVENLS</sequence>
<reference evidence="6 7" key="1">
    <citation type="submission" date="2019-08" db="EMBL/GenBank/DDBJ databases">
        <authorList>
            <person name="Lei W."/>
        </authorList>
    </citation>
    <scope>NUCLEOTIDE SEQUENCE [LARGE SCALE GENOMIC DNA]</scope>
    <source>
        <strain evidence="6 7">CCUG 66496</strain>
    </source>
</reference>
<dbReference type="Gene3D" id="3.40.50.300">
    <property type="entry name" value="P-loop containing nucleotide triphosphate hydrolases"/>
    <property type="match status" value="2"/>
</dbReference>